<evidence type="ECO:0000256" key="1">
    <source>
        <dbReference type="ARBA" id="ARBA00005046"/>
    </source>
</evidence>
<name>A0A2A9EKI4_9MICO</name>
<gene>
    <name evidence="4" type="ORF">ATJ97_1816</name>
</gene>
<dbReference type="AlphaFoldDB" id="A0A2A9EKI4"/>
<feature type="domain" description="MoaB/Mog" evidence="3">
    <location>
        <begin position="14"/>
        <end position="160"/>
    </location>
</feature>
<dbReference type="PANTHER" id="PTHR43764">
    <property type="entry name" value="MOLYBDENUM COFACTOR BIOSYNTHESIS"/>
    <property type="match status" value="1"/>
</dbReference>
<dbReference type="NCBIfam" id="TIGR00177">
    <property type="entry name" value="molyb_syn"/>
    <property type="match status" value="1"/>
</dbReference>
<organism evidence="4 5">
    <name type="scientific">Georgenia soli</name>
    <dbReference type="NCBI Taxonomy" id="638953"/>
    <lineage>
        <taxon>Bacteria</taxon>
        <taxon>Bacillati</taxon>
        <taxon>Actinomycetota</taxon>
        <taxon>Actinomycetes</taxon>
        <taxon>Micrococcales</taxon>
        <taxon>Bogoriellaceae</taxon>
        <taxon>Georgenia</taxon>
    </lineage>
</organism>
<evidence type="ECO:0000313" key="5">
    <source>
        <dbReference type="Proteomes" id="UP000222106"/>
    </source>
</evidence>
<dbReference type="Proteomes" id="UP000222106">
    <property type="component" value="Unassembled WGS sequence"/>
</dbReference>
<proteinExistence type="predicted"/>
<dbReference type="UniPathway" id="UPA00344"/>
<dbReference type="OrthoDB" id="9794429at2"/>
<reference evidence="4 5" key="1">
    <citation type="submission" date="2017-10" db="EMBL/GenBank/DDBJ databases">
        <title>Sequencing the genomes of 1000 actinobacteria strains.</title>
        <authorList>
            <person name="Klenk H.-P."/>
        </authorList>
    </citation>
    <scope>NUCLEOTIDE SEQUENCE [LARGE SCALE GENOMIC DNA]</scope>
    <source>
        <strain evidence="4 5">DSM 21838</strain>
    </source>
</reference>
<protein>
    <submittedName>
        <fullName evidence="4">Molybdenum cofactor synthesis domain-containing protein</fullName>
    </submittedName>
</protein>
<dbReference type="PANTHER" id="PTHR43764:SF1">
    <property type="entry name" value="MOLYBDOPTERIN MOLYBDOTRANSFERASE"/>
    <property type="match status" value="1"/>
</dbReference>
<dbReference type="RefSeq" id="WP_098483440.1">
    <property type="nucleotide sequence ID" value="NZ_PDJI01000004.1"/>
</dbReference>
<sequence>MTFSHGQGPAVAGVVITVSDRCARGEAEDRSGPLAAELLAAAGVRAEVVVVPDGVDPVRRAVRAALGRGARVVLTTGGTGISPRDLTPEATSTLLTRELPGLAEAIRARGAATVPTAVLSRGLAGVAPGRDGEALVVNVPGSTGAVRDALAVLAPLLPHVLDQLAGGDHDRALPV</sequence>
<dbReference type="InterPro" id="IPR051920">
    <property type="entry name" value="MPT_Adenylyltrnsfr/MoaC-Rel"/>
</dbReference>
<accession>A0A2A9EKI4</accession>
<dbReference type="EMBL" id="PDJI01000004">
    <property type="protein sequence ID" value="PFG39313.1"/>
    <property type="molecule type" value="Genomic_DNA"/>
</dbReference>
<dbReference type="PROSITE" id="PS01078">
    <property type="entry name" value="MOCF_BIOSYNTHESIS_1"/>
    <property type="match status" value="1"/>
</dbReference>
<dbReference type="InterPro" id="IPR001453">
    <property type="entry name" value="MoaB/Mog_dom"/>
</dbReference>
<dbReference type="InterPro" id="IPR036425">
    <property type="entry name" value="MoaB/Mog-like_dom_sf"/>
</dbReference>
<dbReference type="GO" id="GO:0006777">
    <property type="term" value="P:Mo-molybdopterin cofactor biosynthetic process"/>
    <property type="evidence" value="ECO:0007669"/>
    <property type="project" value="UniProtKB-KW"/>
</dbReference>
<dbReference type="Gene3D" id="3.40.980.10">
    <property type="entry name" value="MoaB/Mog-like domain"/>
    <property type="match status" value="1"/>
</dbReference>
<dbReference type="SUPFAM" id="SSF53218">
    <property type="entry name" value="Molybdenum cofactor biosynthesis proteins"/>
    <property type="match status" value="1"/>
</dbReference>
<evidence type="ECO:0000259" key="3">
    <source>
        <dbReference type="SMART" id="SM00852"/>
    </source>
</evidence>
<dbReference type="Pfam" id="PF00994">
    <property type="entry name" value="MoCF_biosynth"/>
    <property type="match status" value="1"/>
</dbReference>
<keyword evidence="5" id="KW-1185">Reference proteome</keyword>
<comment type="pathway">
    <text evidence="1">Cofactor biosynthesis; molybdopterin biosynthesis.</text>
</comment>
<dbReference type="InterPro" id="IPR008284">
    <property type="entry name" value="MoCF_biosynth_CS"/>
</dbReference>
<dbReference type="SMART" id="SM00852">
    <property type="entry name" value="MoCF_biosynth"/>
    <property type="match status" value="1"/>
</dbReference>
<evidence type="ECO:0000256" key="2">
    <source>
        <dbReference type="ARBA" id="ARBA00023150"/>
    </source>
</evidence>
<evidence type="ECO:0000313" key="4">
    <source>
        <dbReference type="EMBL" id="PFG39313.1"/>
    </source>
</evidence>
<dbReference type="CDD" id="cd00886">
    <property type="entry name" value="MogA_MoaB"/>
    <property type="match status" value="1"/>
</dbReference>
<keyword evidence="2" id="KW-0501">Molybdenum cofactor biosynthesis</keyword>
<comment type="caution">
    <text evidence="4">The sequence shown here is derived from an EMBL/GenBank/DDBJ whole genome shotgun (WGS) entry which is preliminary data.</text>
</comment>